<organism evidence="1 2">
    <name type="scientific">Nonomuraea jabiensis</name>
    <dbReference type="NCBI Taxonomy" id="882448"/>
    <lineage>
        <taxon>Bacteria</taxon>
        <taxon>Bacillati</taxon>
        <taxon>Actinomycetota</taxon>
        <taxon>Actinomycetes</taxon>
        <taxon>Streptosporangiales</taxon>
        <taxon>Streptosporangiaceae</taxon>
        <taxon>Nonomuraea</taxon>
    </lineage>
</organism>
<sequence>MTGMNRDQLDSLLEKLIVPYAAAIEQRRHRQRGGNRRPGTRSGVFRQKITDGDRILATILYQRRVCTLNVLAELFDISKGTLWNAINDVFPVLDTHHAPITPADHRYATAADLLTSIQAPQEHPDPGKPAC</sequence>
<name>A0A7W9G0M5_9ACTN</name>
<evidence type="ECO:0008006" key="3">
    <source>
        <dbReference type="Google" id="ProtNLM"/>
    </source>
</evidence>
<reference evidence="1 2" key="1">
    <citation type="submission" date="2020-08" db="EMBL/GenBank/DDBJ databases">
        <title>Sequencing the genomes of 1000 actinobacteria strains.</title>
        <authorList>
            <person name="Klenk H.-P."/>
        </authorList>
    </citation>
    <scope>NUCLEOTIDE SEQUENCE [LARGE SCALE GENOMIC DNA]</scope>
    <source>
        <strain evidence="1 2">DSM 45507</strain>
    </source>
</reference>
<evidence type="ECO:0000313" key="2">
    <source>
        <dbReference type="Proteomes" id="UP000579153"/>
    </source>
</evidence>
<protein>
    <recommendedName>
        <fullName evidence="3">Helix-turn-helix of DDE superfamily endonuclease</fullName>
    </recommendedName>
</protein>
<dbReference type="Proteomes" id="UP000579153">
    <property type="component" value="Unassembled WGS sequence"/>
</dbReference>
<dbReference type="EMBL" id="JACHMB010000001">
    <property type="protein sequence ID" value="MBB5775040.1"/>
    <property type="molecule type" value="Genomic_DNA"/>
</dbReference>
<evidence type="ECO:0000313" key="1">
    <source>
        <dbReference type="EMBL" id="MBB5775040.1"/>
    </source>
</evidence>
<comment type="caution">
    <text evidence="1">The sequence shown here is derived from an EMBL/GenBank/DDBJ whole genome shotgun (WGS) entry which is preliminary data.</text>
</comment>
<dbReference type="AlphaFoldDB" id="A0A7W9G0M5"/>
<accession>A0A7W9G0M5</accession>
<proteinExistence type="predicted"/>
<keyword evidence="2" id="KW-1185">Reference proteome</keyword>
<gene>
    <name evidence="1" type="ORF">HD596_001796</name>
</gene>